<feature type="compositionally biased region" description="Polar residues" evidence="2">
    <location>
        <begin position="1"/>
        <end position="10"/>
    </location>
</feature>
<dbReference type="AlphaFoldDB" id="A0A9P8ERF0"/>
<gene>
    <name evidence="3" type="ORF">KCU76_g4412</name>
</gene>
<feature type="non-terminal residue" evidence="3">
    <location>
        <position position="532"/>
    </location>
</feature>
<protein>
    <submittedName>
        <fullName evidence="3">Uncharacterized protein</fullName>
    </submittedName>
</protein>
<feature type="region of interest" description="Disordered" evidence="2">
    <location>
        <begin position="308"/>
        <end position="332"/>
    </location>
</feature>
<keyword evidence="1" id="KW-0175">Coiled coil</keyword>
<accession>A0A9P8ERF0</accession>
<feature type="coiled-coil region" evidence="1">
    <location>
        <begin position="355"/>
        <end position="386"/>
    </location>
</feature>
<name>A0A9P8ERF0_AURME</name>
<proteinExistence type="predicted"/>
<dbReference type="EMBL" id="JAHFXF010000128">
    <property type="protein sequence ID" value="KAG9695512.1"/>
    <property type="molecule type" value="Genomic_DNA"/>
</dbReference>
<evidence type="ECO:0000313" key="3">
    <source>
        <dbReference type="EMBL" id="KAG9695512.1"/>
    </source>
</evidence>
<evidence type="ECO:0000313" key="4">
    <source>
        <dbReference type="Proteomes" id="UP000779574"/>
    </source>
</evidence>
<feature type="compositionally biased region" description="Basic and acidic residues" evidence="2">
    <location>
        <begin position="187"/>
        <end position="197"/>
    </location>
</feature>
<reference evidence="3" key="2">
    <citation type="submission" date="2021-08" db="EMBL/GenBank/DDBJ databases">
        <authorList>
            <person name="Gostincar C."/>
            <person name="Sun X."/>
            <person name="Song Z."/>
            <person name="Gunde-Cimerman N."/>
        </authorList>
    </citation>
    <scope>NUCLEOTIDE SEQUENCE</scope>
    <source>
        <strain evidence="3">EXF-9911</strain>
    </source>
</reference>
<comment type="caution">
    <text evidence="3">The sequence shown here is derived from an EMBL/GenBank/DDBJ whole genome shotgun (WGS) entry which is preliminary data.</text>
</comment>
<dbReference type="Proteomes" id="UP000779574">
    <property type="component" value="Unassembled WGS sequence"/>
</dbReference>
<sequence length="532" mass="59818">MNAQDPPQTDRNTEVTNREWKQTRTSAAATHAIAITEQLAKATDMTFDLASYLENSEDINYMMEDPGPDLSNLPATPSLPISSIPTFYLAPSITQAMQQMGPAIPNLPYALWPIVEPQKPNESTLPWDDIIEKSSQTVQAAEPSPISVHTSEPHRQTPQSNPSYAETPPLMTRKSSDGSKKQAAMEQQREKEGDTRVAGEDIVHVGFSDQDFMFMKNLLALNKFELCDMNRELELTQESNTQLRKRLFDATEELAGAKEQLSQKDGYISACGKKIGALQRKLVLLTHPYTALDLRQTPTGTIANAHPESQLHKSASKPETMPFPLKPSAEPKAIDRSLSRSQIFAMPKKTEKKIASEREARLKESRKDYEALLEEKEALISRITKEHFERQAVLEDRYMLSAMSEKLRRVVKEIIWEIRELRIENEKFWEENEKLKEELDQARAANNSKLDHVSVPPKTSEGVLDTVSQQNIPETATSHTEADQVRHAVGEGHEDTTQRANGLQSGISSCGSDWANIEESDLEKEWSYHGGN</sequence>
<evidence type="ECO:0000256" key="1">
    <source>
        <dbReference type="SAM" id="Coils"/>
    </source>
</evidence>
<feature type="region of interest" description="Disordered" evidence="2">
    <location>
        <begin position="135"/>
        <end position="197"/>
    </location>
</feature>
<feature type="coiled-coil region" evidence="1">
    <location>
        <begin position="418"/>
        <end position="452"/>
    </location>
</feature>
<dbReference type="OrthoDB" id="3937653at2759"/>
<reference evidence="3" key="1">
    <citation type="journal article" date="2021" name="J Fungi (Basel)">
        <title>Virulence traits and population genomics of the black yeast Aureobasidium melanogenum.</title>
        <authorList>
            <person name="Cernosa A."/>
            <person name="Sun X."/>
            <person name="Gostincar C."/>
            <person name="Fang C."/>
            <person name="Gunde-Cimerman N."/>
            <person name="Song Z."/>
        </authorList>
    </citation>
    <scope>NUCLEOTIDE SEQUENCE</scope>
    <source>
        <strain evidence="3">EXF-9911</strain>
    </source>
</reference>
<organism evidence="3 4">
    <name type="scientific">Aureobasidium melanogenum</name>
    <name type="common">Aureobasidium pullulans var. melanogenum</name>
    <dbReference type="NCBI Taxonomy" id="46634"/>
    <lineage>
        <taxon>Eukaryota</taxon>
        <taxon>Fungi</taxon>
        <taxon>Dikarya</taxon>
        <taxon>Ascomycota</taxon>
        <taxon>Pezizomycotina</taxon>
        <taxon>Dothideomycetes</taxon>
        <taxon>Dothideomycetidae</taxon>
        <taxon>Dothideales</taxon>
        <taxon>Saccotheciaceae</taxon>
        <taxon>Aureobasidium</taxon>
    </lineage>
</organism>
<feature type="compositionally biased region" description="Basic and acidic residues" evidence="2">
    <location>
        <begin position="11"/>
        <end position="22"/>
    </location>
</feature>
<feature type="region of interest" description="Disordered" evidence="2">
    <location>
        <begin position="1"/>
        <end position="24"/>
    </location>
</feature>
<evidence type="ECO:0000256" key="2">
    <source>
        <dbReference type="SAM" id="MobiDB-lite"/>
    </source>
</evidence>